<comment type="subcellular location">
    <subcellularLocation>
        <location evidence="2">Cell membrane</location>
        <topology evidence="2">Multi-pass membrane protein</topology>
    </subcellularLocation>
</comment>
<dbReference type="InterPro" id="IPR005467">
    <property type="entry name" value="His_kinase_dom"/>
</dbReference>
<name>A0A2V5K122_9BACL</name>
<evidence type="ECO:0000256" key="9">
    <source>
        <dbReference type="ARBA" id="ARBA00023012"/>
    </source>
</evidence>
<dbReference type="CDD" id="cd00082">
    <property type="entry name" value="HisKA"/>
    <property type="match status" value="1"/>
</dbReference>
<dbReference type="Gene3D" id="3.30.565.10">
    <property type="entry name" value="Histidine kinase-like ATPase, C-terminal domain"/>
    <property type="match status" value="1"/>
</dbReference>
<proteinExistence type="predicted"/>
<evidence type="ECO:0000256" key="8">
    <source>
        <dbReference type="ARBA" id="ARBA00022840"/>
    </source>
</evidence>
<evidence type="ECO:0000256" key="1">
    <source>
        <dbReference type="ARBA" id="ARBA00000085"/>
    </source>
</evidence>
<dbReference type="PANTHER" id="PTHR43711:SF1">
    <property type="entry name" value="HISTIDINE KINASE 1"/>
    <property type="match status" value="1"/>
</dbReference>
<gene>
    <name evidence="12" type="ORF">DLM86_25540</name>
</gene>
<dbReference type="Proteomes" id="UP000247476">
    <property type="component" value="Unassembled WGS sequence"/>
</dbReference>
<evidence type="ECO:0000256" key="4">
    <source>
        <dbReference type="ARBA" id="ARBA00022553"/>
    </source>
</evidence>
<evidence type="ECO:0000256" key="10">
    <source>
        <dbReference type="ARBA" id="ARBA00023136"/>
    </source>
</evidence>
<keyword evidence="6" id="KW-0547">Nucleotide-binding</keyword>
<organism evidence="12 13">
    <name type="scientific">Paenibacillus flagellatus</name>
    <dbReference type="NCBI Taxonomy" id="2211139"/>
    <lineage>
        <taxon>Bacteria</taxon>
        <taxon>Bacillati</taxon>
        <taxon>Bacillota</taxon>
        <taxon>Bacilli</taxon>
        <taxon>Bacillales</taxon>
        <taxon>Paenibacillaceae</taxon>
        <taxon>Paenibacillus</taxon>
    </lineage>
</organism>
<evidence type="ECO:0000256" key="3">
    <source>
        <dbReference type="ARBA" id="ARBA00012438"/>
    </source>
</evidence>
<dbReference type="SUPFAM" id="SSF55874">
    <property type="entry name" value="ATPase domain of HSP90 chaperone/DNA topoisomerase II/histidine kinase"/>
    <property type="match status" value="1"/>
</dbReference>
<dbReference type="InterPro" id="IPR036890">
    <property type="entry name" value="HATPase_C_sf"/>
</dbReference>
<dbReference type="CDD" id="cd16922">
    <property type="entry name" value="HATPase_EvgS-ArcB-TorS-like"/>
    <property type="match status" value="1"/>
</dbReference>
<dbReference type="InterPro" id="IPR036097">
    <property type="entry name" value="HisK_dim/P_sf"/>
</dbReference>
<dbReference type="OrthoDB" id="9813151at2"/>
<dbReference type="FunFam" id="3.30.565.10:FF:000006">
    <property type="entry name" value="Sensor histidine kinase WalK"/>
    <property type="match status" value="1"/>
</dbReference>
<dbReference type="GO" id="GO:0005886">
    <property type="term" value="C:plasma membrane"/>
    <property type="evidence" value="ECO:0007669"/>
    <property type="project" value="UniProtKB-SubCell"/>
</dbReference>
<sequence>MLLLIGILAFIHGTPHRIRLWTTVFGALNRIAKGDYNVTIDIESMQGRKPSRRFRRGGKGGGQRNDFIQLTETINDMAAGLKRIERMRQEFVSNVSHEIQSPLTSIGGFARALRSGSLTDEERERYLSIIETETGRLSKLSDNLLKLTSLDSERHPFEPKRYRLDKQLRRVVLACEPQWDAKRLEMDVELQPTEIAADEDLMSQVWTNVLHNAIKFTPEGGTIRVRVGSGQGEAVVAVTDTGVGMAEEDRLHAFERFYKADKSRNRSAGGSGLGLAIAKKIVDMHGGAIRLDSKPGEGTTVTVALPFWDRQASG</sequence>
<dbReference type="PRINTS" id="PR00344">
    <property type="entry name" value="BCTRLSENSOR"/>
</dbReference>
<dbReference type="InterPro" id="IPR050736">
    <property type="entry name" value="Sensor_HK_Regulatory"/>
</dbReference>
<dbReference type="PANTHER" id="PTHR43711">
    <property type="entry name" value="TWO-COMPONENT HISTIDINE KINASE"/>
    <property type="match status" value="1"/>
</dbReference>
<dbReference type="EMBL" id="QJVJ01000013">
    <property type="protein sequence ID" value="PYI51424.1"/>
    <property type="molecule type" value="Genomic_DNA"/>
</dbReference>
<evidence type="ECO:0000259" key="11">
    <source>
        <dbReference type="PROSITE" id="PS50109"/>
    </source>
</evidence>
<protein>
    <recommendedName>
        <fullName evidence="3">histidine kinase</fullName>
        <ecNumber evidence="3">2.7.13.3</ecNumber>
    </recommendedName>
</protein>
<evidence type="ECO:0000256" key="2">
    <source>
        <dbReference type="ARBA" id="ARBA00004651"/>
    </source>
</evidence>
<dbReference type="GO" id="GO:0000155">
    <property type="term" value="F:phosphorelay sensor kinase activity"/>
    <property type="evidence" value="ECO:0007669"/>
    <property type="project" value="InterPro"/>
</dbReference>
<accession>A0A2V5K122</accession>
<feature type="domain" description="Histidine kinase" evidence="11">
    <location>
        <begin position="94"/>
        <end position="309"/>
    </location>
</feature>
<keyword evidence="13" id="KW-1185">Reference proteome</keyword>
<evidence type="ECO:0000313" key="13">
    <source>
        <dbReference type="Proteomes" id="UP000247476"/>
    </source>
</evidence>
<dbReference type="Gene3D" id="1.10.287.130">
    <property type="match status" value="1"/>
</dbReference>
<dbReference type="Pfam" id="PF00512">
    <property type="entry name" value="HisKA"/>
    <property type="match status" value="1"/>
</dbReference>
<dbReference type="SUPFAM" id="SSF47384">
    <property type="entry name" value="Homodimeric domain of signal transducing histidine kinase"/>
    <property type="match status" value="1"/>
</dbReference>
<comment type="catalytic activity">
    <reaction evidence="1">
        <text>ATP + protein L-histidine = ADP + protein N-phospho-L-histidine.</text>
        <dbReference type="EC" id="2.7.13.3"/>
    </reaction>
</comment>
<dbReference type="FunFam" id="1.10.287.130:FF:000001">
    <property type="entry name" value="Two-component sensor histidine kinase"/>
    <property type="match status" value="1"/>
</dbReference>
<dbReference type="EC" id="2.7.13.3" evidence="3"/>
<dbReference type="AlphaFoldDB" id="A0A2V5K122"/>
<keyword evidence="9" id="KW-0902">Two-component regulatory system</keyword>
<dbReference type="Pfam" id="PF02518">
    <property type="entry name" value="HATPase_c"/>
    <property type="match status" value="1"/>
</dbReference>
<reference evidence="12 13" key="1">
    <citation type="submission" date="2018-05" db="EMBL/GenBank/DDBJ databases">
        <title>Paenibacillus flagellatus sp. nov., isolated from selenium mineral soil.</title>
        <authorList>
            <person name="Dai X."/>
        </authorList>
    </citation>
    <scope>NUCLEOTIDE SEQUENCE [LARGE SCALE GENOMIC DNA]</scope>
    <source>
        <strain evidence="12 13">DXL2</strain>
    </source>
</reference>
<dbReference type="InterPro" id="IPR003594">
    <property type="entry name" value="HATPase_dom"/>
</dbReference>
<evidence type="ECO:0000256" key="5">
    <source>
        <dbReference type="ARBA" id="ARBA00022679"/>
    </source>
</evidence>
<comment type="caution">
    <text evidence="12">The sequence shown here is derived from an EMBL/GenBank/DDBJ whole genome shotgun (WGS) entry which is preliminary data.</text>
</comment>
<keyword evidence="10" id="KW-0472">Membrane</keyword>
<evidence type="ECO:0000256" key="7">
    <source>
        <dbReference type="ARBA" id="ARBA00022777"/>
    </source>
</evidence>
<dbReference type="PROSITE" id="PS50109">
    <property type="entry name" value="HIS_KIN"/>
    <property type="match status" value="1"/>
</dbReference>
<evidence type="ECO:0000313" key="12">
    <source>
        <dbReference type="EMBL" id="PYI51424.1"/>
    </source>
</evidence>
<keyword evidence="7 12" id="KW-0418">Kinase</keyword>
<dbReference type="GO" id="GO:0005524">
    <property type="term" value="F:ATP binding"/>
    <property type="evidence" value="ECO:0007669"/>
    <property type="project" value="UniProtKB-KW"/>
</dbReference>
<keyword evidence="8" id="KW-0067">ATP-binding</keyword>
<evidence type="ECO:0000256" key="6">
    <source>
        <dbReference type="ARBA" id="ARBA00022741"/>
    </source>
</evidence>
<dbReference type="SMART" id="SM00387">
    <property type="entry name" value="HATPase_c"/>
    <property type="match status" value="1"/>
</dbReference>
<keyword evidence="5" id="KW-0808">Transferase</keyword>
<dbReference type="SMART" id="SM00388">
    <property type="entry name" value="HisKA"/>
    <property type="match status" value="1"/>
</dbReference>
<dbReference type="InterPro" id="IPR003661">
    <property type="entry name" value="HisK_dim/P_dom"/>
</dbReference>
<dbReference type="InterPro" id="IPR004358">
    <property type="entry name" value="Sig_transdc_His_kin-like_C"/>
</dbReference>
<keyword evidence="4" id="KW-0597">Phosphoprotein</keyword>